<proteinExistence type="predicted"/>
<evidence type="ECO:0000313" key="2">
    <source>
        <dbReference type="Proteomes" id="UP001499854"/>
    </source>
</evidence>
<keyword evidence="2" id="KW-1185">Reference proteome</keyword>
<protein>
    <recommendedName>
        <fullName evidence="3">Lipoprotein</fullName>
    </recommendedName>
</protein>
<organism evidence="1 2">
    <name type="scientific">Catenulispora subtropica</name>
    <dbReference type="NCBI Taxonomy" id="450798"/>
    <lineage>
        <taxon>Bacteria</taxon>
        <taxon>Bacillati</taxon>
        <taxon>Actinomycetota</taxon>
        <taxon>Actinomycetes</taxon>
        <taxon>Catenulisporales</taxon>
        <taxon>Catenulisporaceae</taxon>
        <taxon>Catenulispora</taxon>
    </lineage>
</organism>
<reference evidence="1 2" key="1">
    <citation type="journal article" date="2019" name="Int. J. Syst. Evol. Microbiol.">
        <title>The Global Catalogue of Microorganisms (GCM) 10K type strain sequencing project: providing services to taxonomists for standard genome sequencing and annotation.</title>
        <authorList>
            <consortium name="The Broad Institute Genomics Platform"/>
            <consortium name="The Broad Institute Genome Sequencing Center for Infectious Disease"/>
            <person name="Wu L."/>
            <person name="Ma J."/>
        </authorList>
    </citation>
    <scope>NUCLEOTIDE SEQUENCE [LARGE SCALE GENOMIC DNA]</scope>
    <source>
        <strain evidence="1 2">JCM 16013</strain>
    </source>
</reference>
<dbReference type="EMBL" id="BAAAQM010000007">
    <property type="protein sequence ID" value="GAA1961757.1"/>
    <property type="molecule type" value="Genomic_DNA"/>
</dbReference>
<name>A0ABN2R104_9ACTN</name>
<accession>A0ABN2R104</accession>
<sequence>MRALVPSRGASWIGTAAALGLVLSACGRSTVSGPSALPAFVPSSPIAGEAVHSFFPASAAQFTDGAQFTTARLKAQAAATSACLAKAGTASNANPDVDATSAAEIAMAGVDTVDFPDLDRISSERAFVPPIAFPPAAAPRVPASAPATPTDSGRAAAQRCRQSSAALFPVQNAAGPLTDQWWAGVRRIQSSQQVRAVLPAFRDCLAESGAPADQIPLTSSGEAFGHFLAWENGADQAAATSAAITANDQRWAPVFAACAKPVMQVVEPMTLQAQQVFLHDNARQVQQLEAMAESELQAARR</sequence>
<evidence type="ECO:0000313" key="1">
    <source>
        <dbReference type="EMBL" id="GAA1961757.1"/>
    </source>
</evidence>
<gene>
    <name evidence="1" type="ORF">GCM10009838_18020</name>
</gene>
<dbReference type="PROSITE" id="PS51257">
    <property type="entry name" value="PROKAR_LIPOPROTEIN"/>
    <property type="match status" value="1"/>
</dbReference>
<comment type="caution">
    <text evidence="1">The sequence shown here is derived from an EMBL/GenBank/DDBJ whole genome shotgun (WGS) entry which is preliminary data.</text>
</comment>
<dbReference type="Proteomes" id="UP001499854">
    <property type="component" value="Unassembled WGS sequence"/>
</dbReference>
<evidence type="ECO:0008006" key="3">
    <source>
        <dbReference type="Google" id="ProtNLM"/>
    </source>
</evidence>